<name>A0A127BDR6_9EURY</name>
<protein>
    <submittedName>
        <fullName evidence="1">Uncharacterized protein</fullName>
    </submittedName>
</protein>
<gene>
    <name evidence="1" type="ORF">TQ32_10130</name>
</gene>
<evidence type="ECO:0000313" key="2">
    <source>
        <dbReference type="Proteomes" id="UP000070587"/>
    </source>
</evidence>
<reference evidence="1 2" key="2">
    <citation type="journal article" date="2016" name="Int. J. Syst. Evol. Microbiol.">
        <title>Pyrococcus kukulkanii sp. nov., a hyperthermophilic, piezophilic archaeon isolated from a deep-sea hydrothermal vent.</title>
        <authorList>
            <person name="Callac N."/>
            <person name="Oger P."/>
            <person name="Lesongeur F."/>
            <person name="Rattray J.E."/>
            <person name="Vannier P."/>
            <person name="Michoud G."/>
            <person name="Beauverger M."/>
            <person name="Gayet N."/>
            <person name="Rouxel O."/>
            <person name="Jebbar M."/>
            <person name="Godfroy A."/>
        </authorList>
    </citation>
    <scope>NUCLEOTIDE SEQUENCE [LARGE SCALE GENOMIC DNA]</scope>
    <source>
        <strain evidence="1 2">NCB100</strain>
    </source>
</reference>
<reference evidence="2" key="1">
    <citation type="submission" date="2015-02" db="EMBL/GenBank/DDBJ databases">
        <title>Pyrococcus kukulkanii sp. nov., a novel hyperthermophilic archaeon isolated from a deep-sea hydrothermal vent at the Guaymas Basin.</title>
        <authorList>
            <person name="Oger P.M."/>
            <person name="Callac N."/>
            <person name="Jebbar M."/>
            <person name="Godfroy A."/>
        </authorList>
    </citation>
    <scope>NUCLEOTIDE SEQUENCE [LARGE SCALE GENOMIC DNA]</scope>
    <source>
        <strain evidence="2">NCB100</strain>
    </source>
</reference>
<evidence type="ECO:0000313" key="1">
    <source>
        <dbReference type="EMBL" id="AMM54806.1"/>
    </source>
</evidence>
<sequence>MPSLKFCAREMVKLGVNKLSRAKKAKIEMKTLTKLYPLEVICFKFQHDIMTFNMAKQKPLQKC</sequence>
<organism evidence="1 2">
    <name type="scientific">Pyrococcus kukulkanii</name>
    <dbReference type="NCBI Taxonomy" id="1609559"/>
    <lineage>
        <taxon>Archaea</taxon>
        <taxon>Methanobacteriati</taxon>
        <taxon>Methanobacteriota</taxon>
        <taxon>Thermococci</taxon>
        <taxon>Thermococcales</taxon>
        <taxon>Thermococcaceae</taxon>
        <taxon>Pyrococcus</taxon>
    </lineage>
</organism>
<dbReference type="EMBL" id="CP010835">
    <property type="protein sequence ID" value="AMM54806.1"/>
    <property type="molecule type" value="Genomic_DNA"/>
</dbReference>
<dbReference type="KEGG" id="pyc:TQ32_10130"/>
<dbReference type="Proteomes" id="UP000070587">
    <property type="component" value="Chromosome"/>
</dbReference>
<dbReference type="PATRIC" id="fig|1609559.3.peg.2092"/>
<accession>A0A127BDR6</accession>
<proteinExistence type="predicted"/>
<dbReference type="AlphaFoldDB" id="A0A127BDR6"/>